<organism evidence="4 5">
    <name type="scientific">Roseovarius bejariae</name>
    <dbReference type="NCBI Taxonomy" id="2576383"/>
    <lineage>
        <taxon>Bacteria</taxon>
        <taxon>Pseudomonadati</taxon>
        <taxon>Pseudomonadota</taxon>
        <taxon>Alphaproteobacteria</taxon>
        <taxon>Rhodobacterales</taxon>
        <taxon>Roseobacteraceae</taxon>
        <taxon>Roseovarius</taxon>
    </lineage>
</organism>
<accession>A0A844CX73</accession>
<evidence type="ECO:0000259" key="3">
    <source>
        <dbReference type="Pfam" id="PF03061"/>
    </source>
</evidence>
<reference evidence="4 5" key="1">
    <citation type="submission" date="2019-05" db="EMBL/GenBank/DDBJ databases">
        <title>Roseovarius bejariae sp. nov., a moderately halophylic bacterium isolated from a saline soil in Rambla Salada (Murcia).</title>
        <authorList>
            <person name="Castro D.J."/>
            <person name="Gomez-Altuve A."/>
            <person name="Reina J.C."/>
            <person name="Rodriguez M."/>
            <person name="Sampedro I."/>
            <person name="Llamas I."/>
            <person name="Martinez-Checa F."/>
        </authorList>
    </citation>
    <scope>NUCLEOTIDE SEQUENCE [LARGE SCALE GENOMIC DNA]</scope>
    <source>
        <strain evidence="4 5">A21</strain>
    </source>
</reference>
<dbReference type="Pfam" id="PF03061">
    <property type="entry name" value="4HBT"/>
    <property type="match status" value="1"/>
</dbReference>
<dbReference type="InterPro" id="IPR003736">
    <property type="entry name" value="PAAI_dom"/>
</dbReference>
<sequence>MMHIAETLDQLPDMNDLQSRSGLEFMQDMVAGRLPGPPIGATMGFWPISAEDGCVVFEGTPEFPVTNPMRGLHGGWYGAILDSCMACAVMTKVPRGSVYTTLEYKVNITRAIPLGLTVRATGTVQHAGRSTGVASGEIRGTEDGKLYASGSTTCLIMKAPLA</sequence>
<dbReference type="CDD" id="cd03443">
    <property type="entry name" value="PaaI_thioesterase"/>
    <property type="match status" value="1"/>
</dbReference>
<dbReference type="AlphaFoldDB" id="A0A844CX73"/>
<dbReference type="EMBL" id="SZWE01000001">
    <property type="protein sequence ID" value="MRU15250.1"/>
    <property type="molecule type" value="Genomic_DNA"/>
</dbReference>
<dbReference type="PANTHER" id="PTHR21660">
    <property type="entry name" value="THIOESTERASE SUPERFAMILY MEMBER-RELATED"/>
    <property type="match status" value="1"/>
</dbReference>
<dbReference type="InterPro" id="IPR006683">
    <property type="entry name" value="Thioestr_dom"/>
</dbReference>
<dbReference type="InterPro" id="IPR039298">
    <property type="entry name" value="ACOT13"/>
</dbReference>
<dbReference type="GO" id="GO:0047617">
    <property type="term" value="F:fatty acyl-CoA hydrolase activity"/>
    <property type="evidence" value="ECO:0007669"/>
    <property type="project" value="InterPro"/>
</dbReference>
<comment type="caution">
    <text evidence="4">The sequence shown here is derived from an EMBL/GenBank/DDBJ whole genome shotgun (WGS) entry which is preliminary data.</text>
</comment>
<gene>
    <name evidence="4" type="ORF">FDP25_07375</name>
</gene>
<evidence type="ECO:0000256" key="1">
    <source>
        <dbReference type="ARBA" id="ARBA00008324"/>
    </source>
</evidence>
<name>A0A844CX73_9RHOB</name>
<protein>
    <submittedName>
        <fullName evidence="4">PaaI family thioesterase</fullName>
    </submittedName>
</protein>
<keyword evidence="2" id="KW-0378">Hydrolase</keyword>
<dbReference type="NCBIfam" id="TIGR00369">
    <property type="entry name" value="unchar_dom_1"/>
    <property type="match status" value="1"/>
</dbReference>
<keyword evidence="5" id="KW-1185">Reference proteome</keyword>
<dbReference type="Proteomes" id="UP000564704">
    <property type="component" value="Unassembled WGS sequence"/>
</dbReference>
<dbReference type="Gene3D" id="3.10.129.10">
    <property type="entry name" value="Hotdog Thioesterase"/>
    <property type="match status" value="1"/>
</dbReference>
<evidence type="ECO:0000313" key="5">
    <source>
        <dbReference type="Proteomes" id="UP000564704"/>
    </source>
</evidence>
<dbReference type="SUPFAM" id="SSF54637">
    <property type="entry name" value="Thioesterase/thiol ester dehydrase-isomerase"/>
    <property type="match status" value="1"/>
</dbReference>
<comment type="similarity">
    <text evidence="1">Belongs to the thioesterase PaaI family.</text>
</comment>
<proteinExistence type="inferred from homology"/>
<evidence type="ECO:0000313" key="4">
    <source>
        <dbReference type="EMBL" id="MRU15250.1"/>
    </source>
</evidence>
<feature type="domain" description="Thioesterase" evidence="3">
    <location>
        <begin position="72"/>
        <end position="144"/>
    </location>
</feature>
<dbReference type="PANTHER" id="PTHR21660:SF1">
    <property type="entry name" value="ACYL-COENZYME A THIOESTERASE 13"/>
    <property type="match status" value="1"/>
</dbReference>
<evidence type="ECO:0000256" key="2">
    <source>
        <dbReference type="ARBA" id="ARBA00022801"/>
    </source>
</evidence>
<dbReference type="InterPro" id="IPR029069">
    <property type="entry name" value="HotDog_dom_sf"/>
</dbReference>